<evidence type="ECO:0000313" key="3">
    <source>
        <dbReference type="Proteomes" id="UP000490939"/>
    </source>
</evidence>
<comment type="caution">
    <text evidence="2">The sequence shown here is derived from an EMBL/GenBank/DDBJ whole genome shotgun (WGS) entry which is preliminary data.</text>
</comment>
<organism evidence="2 3">
    <name type="scientific">Venturia inaequalis</name>
    <name type="common">Apple scab fungus</name>
    <dbReference type="NCBI Taxonomy" id="5025"/>
    <lineage>
        <taxon>Eukaryota</taxon>
        <taxon>Fungi</taxon>
        <taxon>Dikarya</taxon>
        <taxon>Ascomycota</taxon>
        <taxon>Pezizomycotina</taxon>
        <taxon>Dothideomycetes</taxon>
        <taxon>Pleosporomycetidae</taxon>
        <taxon>Venturiales</taxon>
        <taxon>Venturiaceae</taxon>
        <taxon>Venturia</taxon>
    </lineage>
</organism>
<proteinExistence type="predicted"/>
<dbReference type="Gene3D" id="3.40.350.10">
    <property type="entry name" value="Creatinase/prolidase N-terminal domain"/>
    <property type="match status" value="1"/>
</dbReference>
<keyword evidence="3" id="KW-1185">Reference proteome</keyword>
<dbReference type="Gene3D" id="3.90.230.10">
    <property type="entry name" value="Creatinase/methionine aminopeptidase superfamily"/>
    <property type="match status" value="1"/>
</dbReference>
<dbReference type="EMBL" id="WNWR01000027">
    <property type="protein sequence ID" value="KAE9993540.1"/>
    <property type="molecule type" value="Genomic_DNA"/>
</dbReference>
<sequence>MKQASSISDWSPRLKGRVSLGLLIRLLLLLLIPFHIHPTTIQSALFDSPQVKAQTCSIKNFHQNLSFLSGAAPISTSEFISRRNNLGKALHIEGLDAFILEPGYTFQYYGNISQKDWEPWEPEERPFLMVVEPVVNATSGEIEGKMSFLAPAFEVGRVRMLGIPVEDEKEALNIVGWEEDWDPYVTLRDGLFAGKKGAKIMVDEELRDYIGRGLTSAGFETVGLGGEVEAVRQIKTQPEIEILKAVNTGTVMAIRAMRPCLTVGLTENQIMEILDNTLLSIGFEPFFDIVLIDENAALPHGGFVTGNNKIKETSMILIDVGAHYLGYSSDVCRSIFIDPPTRSTWHKLSAIPPWSATQQTDTEKEAEKDLLKQKLKVWYLVLDAQAAARAQLRPNSTAASVDMAAREVITAAGYGPYFTHRVGHGIGIKAHESPYLNKANHKTRLRPGMVFTNEPGVYLTGKFGVRHEDVYLVKESGEAENLCRKEARDPREPLPPS</sequence>
<gene>
    <name evidence="2" type="ORF">EG327_004551</name>
</gene>
<dbReference type="InterPro" id="IPR029149">
    <property type="entry name" value="Creatin/AminoP/Spt16_N"/>
</dbReference>
<accession>A0A8H3VSY0</accession>
<dbReference type="PANTHER" id="PTHR46112">
    <property type="entry name" value="AMINOPEPTIDASE"/>
    <property type="match status" value="1"/>
</dbReference>
<dbReference type="InterPro" id="IPR050659">
    <property type="entry name" value="Peptidase_M24B"/>
</dbReference>
<dbReference type="Pfam" id="PF00557">
    <property type="entry name" value="Peptidase_M24"/>
    <property type="match status" value="1"/>
</dbReference>
<protein>
    <recommendedName>
        <fullName evidence="1">Peptidase M24 domain-containing protein</fullName>
    </recommendedName>
</protein>
<dbReference type="Proteomes" id="UP000490939">
    <property type="component" value="Unassembled WGS sequence"/>
</dbReference>
<dbReference type="SUPFAM" id="SSF55920">
    <property type="entry name" value="Creatinase/aminopeptidase"/>
    <property type="match status" value="1"/>
</dbReference>
<name>A0A8H3VSY0_VENIN</name>
<dbReference type="InterPro" id="IPR036005">
    <property type="entry name" value="Creatinase/aminopeptidase-like"/>
</dbReference>
<feature type="domain" description="Peptidase M24" evidence="1">
    <location>
        <begin position="248"/>
        <end position="475"/>
    </location>
</feature>
<dbReference type="PANTHER" id="PTHR46112:SF2">
    <property type="entry name" value="XAA-PRO AMINOPEPTIDASE P-RELATED"/>
    <property type="match status" value="1"/>
</dbReference>
<dbReference type="SUPFAM" id="SSF53092">
    <property type="entry name" value="Creatinase/prolidase N-terminal domain"/>
    <property type="match status" value="1"/>
</dbReference>
<reference evidence="2 3" key="1">
    <citation type="submission" date="2019-07" db="EMBL/GenBank/DDBJ databases">
        <title>Venturia inaequalis Genome Resource.</title>
        <authorList>
            <person name="Lichtner F.J."/>
        </authorList>
    </citation>
    <scope>NUCLEOTIDE SEQUENCE [LARGE SCALE GENOMIC DNA]</scope>
    <source>
        <strain evidence="2 3">DMI_063113</strain>
    </source>
</reference>
<dbReference type="AlphaFoldDB" id="A0A8H3VSY0"/>
<evidence type="ECO:0000313" key="2">
    <source>
        <dbReference type="EMBL" id="KAE9993540.1"/>
    </source>
</evidence>
<evidence type="ECO:0000259" key="1">
    <source>
        <dbReference type="Pfam" id="PF00557"/>
    </source>
</evidence>
<dbReference type="InterPro" id="IPR000994">
    <property type="entry name" value="Pept_M24"/>
</dbReference>